<sequence length="149" mass="16446">MSEGEYAVHFSQSFGDVDARSCAVLPSLTEAESFARKQVASHPTLLSRVFDHQGFIGAPAAEFAGKGYRGHNDITPRFRRWVGSLLFFGGSILFVTDWVANFRFDWPSVLGSRLMIPGLILLVTEALVMLHNRRKLAGLQYGSTAAAKR</sequence>
<keyword evidence="1" id="KW-1133">Transmembrane helix</keyword>
<reference evidence="2 3" key="1">
    <citation type="submission" date="2016-10" db="EMBL/GenBank/DDBJ databases">
        <authorList>
            <person name="de Groot N.N."/>
        </authorList>
    </citation>
    <scope>NUCLEOTIDE SEQUENCE [LARGE SCALE GENOMIC DNA]</scope>
    <source>
        <strain evidence="2 3">AB35.6</strain>
    </source>
</reference>
<keyword evidence="1" id="KW-0472">Membrane</keyword>
<proteinExistence type="predicted"/>
<feature type="transmembrane region" description="Helical" evidence="1">
    <location>
        <begin position="112"/>
        <end position="130"/>
    </location>
</feature>
<accession>A0A1H4N549</accession>
<dbReference type="AlphaFoldDB" id="A0A1H4N549"/>
<name>A0A1H4N549_9BACT</name>
<protein>
    <submittedName>
        <fullName evidence="2">Uncharacterized protein</fullName>
    </submittedName>
</protein>
<keyword evidence="1" id="KW-0812">Transmembrane</keyword>
<evidence type="ECO:0000313" key="2">
    <source>
        <dbReference type="EMBL" id="SEB89968.1"/>
    </source>
</evidence>
<organism evidence="2 3">
    <name type="scientific">Terriglobus roseus</name>
    <dbReference type="NCBI Taxonomy" id="392734"/>
    <lineage>
        <taxon>Bacteria</taxon>
        <taxon>Pseudomonadati</taxon>
        <taxon>Acidobacteriota</taxon>
        <taxon>Terriglobia</taxon>
        <taxon>Terriglobales</taxon>
        <taxon>Acidobacteriaceae</taxon>
        <taxon>Terriglobus</taxon>
    </lineage>
</organism>
<dbReference type="Proteomes" id="UP000182409">
    <property type="component" value="Unassembled WGS sequence"/>
</dbReference>
<evidence type="ECO:0000256" key="1">
    <source>
        <dbReference type="SAM" id="Phobius"/>
    </source>
</evidence>
<evidence type="ECO:0000313" key="3">
    <source>
        <dbReference type="Proteomes" id="UP000182409"/>
    </source>
</evidence>
<gene>
    <name evidence="2" type="ORF">SAMN05443244_2131</name>
</gene>
<dbReference type="EMBL" id="FNSD01000001">
    <property type="protein sequence ID" value="SEB89968.1"/>
    <property type="molecule type" value="Genomic_DNA"/>
</dbReference>
<feature type="transmembrane region" description="Helical" evidence="1">
    <location>
        <begin position="81"/>
        <end position="100"/>
    </location>
</feature>